<evidence type="ECO:0000256" key="1">
    <source>
        <dbReference type="SAM" id="Coils"/>
    </source>
</evidence>
<dbReference type="EMBL" id="CAXLJM020000025">
    <property type="protein sequence ID" value="CAL8092082.1"/>
    <property type="molecule type" value="Genomic_DNA"/>
</dbReference>
<feature type="coiled-coil region" evidence="1">
    <location>
        <begin position="73"/>
        <end position="148"/>
    </location>
</feature>
<accession>A0ABP1Q7D0</accession>
<protein>
    <submittedName>
        <fullName evidence="3">Uncharacterized protein</fullName>
    </submittedName>
</protein>
<feature type="region of interest" description="Disordered" evidence="2">
    <location>
        <begin position="1"/>
        <end position="66"/>
    </location>
</feature>
<feature type="compositionally biased region" description="Polar residues" evidence="2">
    <location>
        <begin position="255"/>
        <end position="275"/>
    </location>
</feature>
<sequence>MYNFRRETRARSYAALETADQHTIKRRRNNAQASSSPQRGPSSAIAMPQSEMPTKFMEVDSSRTSPSEMVAKIKELEGEIEIGQKNFSDLKKRTAERDRKKNAEIRKLRKELATKTNSIRQTKKELGKESKQQQKLKAEIELMQQRQQNDYEIITLRKSLKETQVIMMRLEFEKKTGVEKAATEKLELEKKNTSLKEEVNELRAWVLELEMGIEGIRNKLWTSQTLLDQAVSPIAEPQRPVARVRGYARKKPEGQINNTEEGQRNRPIQSTSTRSGGLVPRVQRII</sequence>
<keyword evidence="1" id="KW-0175">Coiled coil</keyword>
<feature type="coiled-coil region" evidence="1">
    <location>
        <begin position="178"/>
        <end position="205"/>
    </location>
</feature>
<evidence type="ECO:0000256" key="2">
    <source>
        <dbReference type="SAM" id="MobiDB-lite"/>
    </source>
</evidence>
<comment type="caution">
    <text evidence="3">The sequence shown here is derived from an EMBL/GenBank/DDBJ whole genome shotgun (WGS) entry which is preliminary data.</text>
</comment>
<reference evidence="3 4" key="1">
    <citation type="submission" date="2024-08" db="EMBL/GenBank/DDBJ databases">
        <authorList>
            <person name="Cucini C."/>
            <person name="Frati F."/>
        </authorList>
    </citation>
    <scope>NUCLEOTIDE SEQUENCE [LARGE SCALE GENOMIC DNA]</scope>
</reference>
<feature type="compositionally biased region" description="Polar residues" evidence="2">
    <location>
        <begin position="30"/>
        <end position="41"/>
    </location>
</feature>
<evidence type="ECO:0000313" key="3">
    <source>
        <dbReference type="EMBL" id="CAL8092082.1"/>
    </source>
</evidence>
<keyword evidence="4" id="KW-1185">Reference proteome</keyword>
<gene>
    <name evidence="3" type="ORF">ODALV1_LOCUS8119</name>
</gene>
<name>A0ABP1Q7D0_9HEXA</name>
<feature type="region of interest" description="Disordered" evidence="2">
    <location>
        <begin position="247"/>
        <end position="279"/>
    </location>
</feature>
<feature type="compositionally biased region" description="Basic and acidic residues" evidence="2">
    <location>
        <begin position="1"/>
        <end position="10"/>
    </location>
</feature>
<evidence type="ECO:0000313" key="4">
    <source>
        <dbReference type="Proteomes" id="UP001642540"/>
    </source>
</evidence>
<dbReference type="Proteomes" id="UP001642540">
    <property type="component" value="Unassembled WGS sequence"/>
</dbReference>
<organism evidence="3 4">
    <name type="scientific">Orchesella dallaii</name>
    <dbReference type="NCBI Taxonomy" id="48710"/>
    <lineage>
        <taxon>Eukaryota</taxon>
        <taxon>Metazoa</taxon>
        <taxon>Ecdysozoa</taxon>
        <taxon>Arthropoda</taxon>
        <taxon>Hexapoda</taxon>
        <taxon>Collembola</taxon>
        <taxon>Entomobryomorpha</taxon>
        <taxon>Entomobryoidea</taxon>
        <taxon>Orchesellidae</taxon>
        <taxon>Orchesellinae</taxon>
        <taxon>Orchesella</taxon>
    </lineage>
</organism>
<proteinExistence type="predicted"/>